<dbReference type="Pfam" id="PF24681">
    <property type="entry name" value="Kelch_KLHDC2_KLHL20_DRC7"/>
    <property type="match status" value="1"/>
</dbReference>
<dbReference type="PANTHER" id="PTHR45632">
    <property type="entry name" value="LD33804P"/>
    <property type="match status" value="1"/>
</dbReference>
<dbReference type="Proteomes" id="UP000316778">
    <property type="component" value="Unassembled WGS sequence"/>
</dbReference>
<keyword evidence="4" id="KW-1185">Reference proteome</keyword>
<evidence type="ECO:0000256" key="1">
    <source>
        <dbReference type="ARBA" id="ARBA00022441"/>
    </source>
</evidence>
<organism evidence="3 4">
    <name type="scientific">Chitinophaga japonensis</name>
    <name type="common">Flexibacter japonensis</name>
    <dbReference type="NCBI Taxonomy" id="104662"/>
    <lineage>
        <taxon>Bacteria</taxon>
        <taxon>Pseudomonadati</taxon>
        <taxon>Bacteroidota</taxon>
        <taxon>Chitinophagia</taxon>
        <taxon>Chitinophagales</taxon>
        <taxon>Chitinophagaceae</taxon>
        <taxon>Chitinophaga</taxon>
    </lineage>
</organism>
<dbReference type="AlphaFoldDB" id="A0A562T5J0"/>
<name>A0A562T5J0_CHIJA</name>
<evidence type="ECO:0000256" key="2">
    <source>
        <dbReference type="ARBA" id="ARBA00022737"/>
    </source>
</evidence>
<accession>A0A562T5J0</accession>
<dbReference type="InterPro" id="IPR011043">
    <property type="entry name" value="Gal_Oxase/kelch_b-propeller"/>
</dbReference>
<dbReference type="PANTHER" id="PTHR45632:SF3">
    <property type="entry name" value="KELCH-LIKE PROTEIN 32"/>
    <property type="match status" value="1"/>
</dbReference>
<reference evidence="3 4" key="1">
    <citation type="journal article" date="2013" name="Stand. Genomic Sci.">
        <title>Genomic Encyclopedia of Type Strains, Phase I: The one thousand microbial genomes (KMG-I) project.</title>
        <authorList>
            <person name="Kyrpides N.C."/>
            <person name="Woyke T."/>
            <person name="Eisen J.A."/>
            <person name="Garrity G."/>
            <person name="Lilburn T.G."/>
            <person name="Beck B.J."/>
            <person name="Whitman W.B."/>
            <person name="Hugenholtz P."/>
            <person name="Klenk H.P."/>
        </authorList>
    </citation>
    <scope>NUCLEOTIDE SEQUENCE [LARGE SCALE GENOMIC DNA]</scope>
    <source>
        <strain evidence="3 4">DSM 13484</strain>
    </source>
</reference>
<dbReference type="Gene3D" id="2.120.10.80">
    <property type="entry name" value="Kelch-type beta propeller"/>
    <property type="match status" value="2"/>
</dbReference>
<dbReference type="SUPFAM" id="SSF50965">
    <property type="entry name" value="Galactose oxidase, central domain"/>
    <property type="match status" value="1"/>
</dbReference>
<evidence type="ECO:0000313" key="3">
    <source>
        <dbReference type="EMBL" id="TWI88336.1"/>
    </source>
</evidence>
<keyword evidence="2" id="KW-0677">Repeat</keyword>
<sequence>MYLFYIYANTRADNFGSYKNQKMFMRYLTGYCLLVSMMLMTACSDSSDDTSDEGNWIQKVDFKGVARYEAVSFTINDTAFVGSGYDGEDRLKDFYSYDAERNTWTQRASLPDDAPARSHAVAFSINGKGYMGTGYDGVNKLNDFYEYDPAANAWAPKTAFPGTKRYGAVGFSVKNYGYIATGYDGNWLNDTWQYNPATDTWSSKADVPNTKRTDAVAFVIAGKAYIATGTSNLQLTKELSMYDADADQWTLKREIINSSDDDYDDDYSSIQGTNCAVFVMNNKAYVCTGSKSSSGTSSTTVWEYDAVNDLWDEKQAFEGTARTSAVGFAIKNRGFITTGASGSTPLSDTWEFDPLAEYDKND</sequence>
<gene>
    <name evidence="3" type="ORF">LX66_2421</name>
</gene>
<evidence type="ECO:0000313" key="4">
    <source>
        <dbReference type="Proteomes" id="UP000316778"/>
    </source>
</evidence>
<dbReference type="EMBL" id="VLLG01000003">
    <property type="protein sequence ID" value="TWI88336.1"/>
    <property type="molecule type" value="Genomic_DNA"/>
</dbReference>
<keyword evidence="1" id="KW-0880">Kelch repeat</keyword>
<protein>
    <submittedName>
        <fullName evidence="3">Galactose oxidase-like protein</fullName>
    </submittedName>
</protein>
<proteinExistence type="predicted"/>
<dbReference type="SUPFAM" id="SSF117281">
    <property type="entry name" value="Kelch motif"/>
    <property type="match status" value="1"/>
</dbReference>
<dbReference type="InterPro" id="IPR015915">
    <property type="entry name" value="Kelch-typ_b-propeller"/>
</dbReference>
<comment type="caution">
    <text evidence="3">The sequence shown here is derived from an EMBL/GenBank/DDBJ whole genome shotgun (WGS) entry which is preliminary data.</text>
</comment>